<comment type="caution">
    <text evidence="2">The sequence shown here is derived from an EMBL/GenBank/DDBJ whole genome shotgun (WGS) entry which is preliminary data.</text>
</comment>
<feature type="compositionally biased region" description="Basic and acidic residues" evidence="1">
    <location>
        <begin position="132"/>
        <end position="143"/>
    </location>
</feature>
<feature type="compositionally biased region" description="Basic and acidic residues" evidence="1">
    <location>
        <begin position="1"/>
        <end position="18"/>
    </location>
</feature>
<proteinExistence type="predicted"/>
<dbReference type="EMBL" id="JBHTJV010000005">
    <property type="protein sequence ID" value="MFD0916287.1"/>
    <property type="molecule type" value="Genomic_DNA"/>
</dbReference>
<sequence length="155" mass="17604">MAAIDGNKEAETRREDAKNAILGMAETKGISERDRKLHMQGAAVQNHPLMRMMEKKKQNMPSVKRQHILKEVGTHTEVDLKRFERKLNSNVKSGTPASEADAQQVNHMQASIGCQRIIADFEKRMDEANERNAELEKKNRRWAEQGLVGNKIGEN</sequence>
<feature type="region of interest" description="Disordered" evidence="1">
    <location>
        <begin position="1"/>
        <end position="20"/>
    </location>
</feature>
<organism evidence="2 3">
    <name type="scientific">Pseudahrensia aquimaris</name>
    <dbReference type="NCBI Taxonomy" id="744461"/>
    <lineage>
        <taxon>Bacteria</taxon>
        <taxon>Pseudomonadati</taxon>
        <taxon>Pseudomonadota</taxon>
        <taxon>Alphaproteobacteria</taxon>
        <taxon>Hyphomicrobiales</taxon>
        <taxon>Ahrensiaceae</taxon>
        <taxon>Pseudahrensia</taxon>
    </lineage>
</organism>
<feature type="region of interest" description="Disordered" evidence="1">
    <location>
        <begin position="132"/>
        <end position="155"/>
    </location>
</feature>
<reference evidence="3" key="1">
    <citation type="journal article" date="2019" name="Int. J. Syst. Evol. Microbiol.">
        <title>The Global Catalogue of Microorganisms (GCM) 10K type strain sequencing project: providing services to taxonomists for standard genome sequencing and annotation.</title>
        <authorList>
            <consortium name="The Broad Institute Genomics Platform"/>
            <consortium name="The Broad Institute Genome Sequencing Center for Infectious Disease"/>
            <person name="Wu L."/>
            <person name="Ma J."/>
        </authorList>
    </citation>
    <scope>NUCLEOTIDE SEQUENCE [LARGE SCALE GENOMIC DNA]</scope>
    <source>
        <strain evidence="3">CCUG 60023</strain>
    </source>
</reference>
<dbReference type="Proteomes" id="UP001597101">
    <property type="component" value="Unassembled WGS sequence"/>
</dbReference>
<evidence type="ECO:0000313" key="2">
    <source>
        <dbReference type="EMBL" id="MFD0916287.1"/>
    </source>
</evidence>
<accession>A0ABW3FJG2</accession>
<dbReference type="RefSeq" id="WP_377212147.1">
    <property type="nucleotide sequence ID" value="NZ_JBHTJV010000005.1"/>
</dbReference>
<evidence type="ECO:0000256" key="1">
    <source>
        <dbReference type="SAM" id="MobiDB-lite"/>
    </source>
</evidence>
<protein>
    <submittedName>
        <fullName evidence="2">Uncharacterized protein</fullName>
    </submittedName>
</protein>
<evidence type="ECO:0000313" key="3">
    <source>
        <dbReference type="Proteomes" id="UP001597101"/>
    </source>
</evidence>
<name>A0ABW3FJG2_9HYPH</name>
<gene>
    <name evidence="2" type="ORF">ACFQ14_07710</name>
</gene>
<keyword evidence="3" id="KW-1185">Reference proteome</keyword>